<dbReference type="EMBL" id="FZNV01000001">
    <property type="protein sequence ID" value="SNR25440.1"/>
    <property type="molecule type" value="Genomic_DNA"/>
</dbReference>
<sequence length="45" mass="5324">MYCSFENLEVYKLSKAFKGDIFKLLDGQPYMLLKDYPKSRGILFI</sequence>
<proteinExistence type="predicted"/>
<evidence type="ECO:0000313" key="2">
    <source>
        <dbReference type="Proteomes" id="UP000198337"/>
    </source>
</evidence>
<evidence type="ECO:0000313" key="1">
    <source>
        <dbReference type="EMBL" id="SNR25440.1"/>
    </source>
</evidence>
<gene>
    <name evidence="1" type="ORF">SAMN04488009_0379</name>
</gene>
<keyword evidence="2" id="KW-1185">Reference proteome</keyword>
<reference evidence="1 2" key="1">
    <citation type="submission" date="2017-06" db="EMBL/GenBank/DDBJ databases">
        <authorList>
            <person name="Varghese N."/>
            <person name="Submissions S."/>
        </authorList>
    </citation>
    <scope>NUCLEOTIDE SEQUENCE [LARGE SCALE GENOMIC DNA]</scope>
    <source>
        <strain evidence="1 2">DSM 19840</strain>
    </source>
</reference>
<dbReference type="Proteomes" id="UP000198337">
    <property type="component" value="Unassembled WGS sequence"/>
</dbReference>
<comment type="caution">
    <text evidence="1">The sequence shown here is derived from an EMBL/GenBank/DDBJ whole genome shotgun (WGS) entry which is preliminary data.</text>
</comment>
<name>A0ABY1SCU6_9FLAO</name>
<protein>
    <submittedName>
        <fullName evidence="1">Uncharacterized protein</fullName>
    </submittedName>
</protein>
<accession>A0ABY1SCU6</accession>
<organism evidence="1 2">
    <name type="scientific">Maribacter sedimenticola</name>
    <dbReference type="NCBI Taxonomy" id="228956"/>
    <lineage>
        <taxon>Bacteria</taxon>
        <taxon>Pseudomonadati</taxon>
        <taxon>Bacteroidota</taxon>
        <taxon>Flavobacteriia</taxon>
        <taxon>Flavobacteriales</taxon>
        <taxon>Flavobacteriaceae</taxon>
        <taxon>Maribacter</taxon>
    </lineage>
</organism>